<protein>
    <submittedName>
        <fullName evidence="1">Uncharacterized protein</fullName>
    </submittedName>
</protein>
<gene>
    <name evidence="1" type="ORF">N7532_008090</name>
</gene>
<dbReference type="GeneID" id="81359561"/>
<accession>A0A9W9EWX5</accession>
<comment type="caution">
    <text evidence="1">The sequence shown here is derived from an EMBL/GenBank/DDBJ whole genome shotgun (WGS) entry which is preliminary data.</text>
</comment>
<reference evidence="1" key="2">
    <citation type="journal article" date="2023" name="IMA Fungus">
        <title>Comparative genomic study of the Penicillium genus elucidates a diverse pangenome and 15 lateral gene transfer events.</title>
        <authorList>
            <person name="Petersen C."/>
            <person name="Sorensen T."/>
            <person name="Nielsen M.R."/>
            <person name="Sondergaard T.E."/>
            <person name="Sorensen J.L."/>
            <person name="Fitzpatrick D.A."/>
            <person name="Frisvad J.C."/>
            <person name="Nielsen K.L."/>
        </authorList>
    </citation>
    <scope>NUCLEOTIDE SEQUENCE</scope>
    <source>
        <strain evidence="1">IBT 30761</strain>
    </source>
</reference>
<name>A0A9W9EWX5_9EURO</name>
<organism evidence="1 2">
    <name type="scientific">Penicillium argentinense</name>
    <dbReference type="NCBI Taxonomy" id="1131581"/>
    <lineage>
        <taxon>Eukaryota</taxon>
        <taxon>Fungi</taxon>
        <taxon>Dikarya</taxon>
        <taxon>Ascomycota</taxon>
        <taxon>Pezizomycotina</taxon>
        <taxon>Eurotiomycetes</taxon>
        <taxon>Eurotiomycetidae</taxon>
        <taxon>Eurotiales</taxon>
        <taxon>Aspergillaceae</taxon>
        <taxon>Penicillium</taxon>
    </lineage>
</organism>
<reference evidence="1" key="1">
    <citation type="submission" date="2022-11" db="EMBL/GenBank/DDBJ databases">
        <authorList>
            <person name="Petersen C."/>
        </authorList>
    </citation>
    <scope>NUCLEOTIDE SEQUENCE</scope>
    <source>
        <strain evidence="1">IBT 30761</strain>
    </source>
</reference>
<dbReference type="AlphaFoldDB" id="A0A9W9EWX5"/>
<dbReference type="RefSeq" id="XP_056471388.1">
    <property type="nucleotide sequence ID" value="XM_056620582.1"/>
</dbReference>
<dbReference type="Proteomes" id="UP001149074">
    <property type="component" value="Unassembled WGS sequence"/>
</dbReference>
<dbReference type="EMBL" id="JAPQKI010000009">
    <property type="protein sequence ID" value="KAJ5089406.1"/>
    <property type="molecule type" value="Genomic_DNA"/>
</dbReference>
<proteinExistence type="predicted"/>
<evidence type="ECO:0000313" key="1">
    <source>
        <dbReference type="EMBL" id="KAJ5089406.1"/>
    </source>
</evidence>
<evidence type="ECO:0000313" key="2">
    <source>
        <dbReference type="Proteomes" id="UP001149074"/>
    </source>
</evidence>
<keyword evidence="2" id="KW-1185">Reference proteome</keyword>
<sequence length="112" mass="12411">MLAMFDDRLAIGGFRGSVRRAQRAHSTFSAVHSDWSEMARSTLDLIHRGAKMYENEAGSACVTLVNVATSPIDPPCGRCAACRKLRLKTDIVHRHIRLPRTFLYPAVAQTDA</sequence>